<dbReference type="AlphaFoldDB" id="A0AAJ2N8J1"/>
<comment type="caution">
    <text evidence="3">The sequence shown here is derived from an EMBL/GenBank/DDBJ whole genome shotgun (WGS) entry which is preliminary data.</text>
</comment>
<feature type="transmembrane region" description="Helical" evidence="1">
    <location>
        <begin position="231"/>
        <end position="250"/>
    </location>
</feature>
<reference evidence="4" key="1">
    <citation type="submission" date="2023-09" db="EMBL/GenBank/DDBJ databases">
        <title>Paenibacillus sp. chi10 Genome sequencing and assembly.</title>
        <authorList>
            <person name="Kim I."/>
        </authorList>
    </citation>
    <scope>NUCLEOTIDE SEQUENCE [LARGE SCALE GENOMIC DNA]</scope>
    <source>
        <strain evidence="4">chi10</strain>
    </source>
</reference>
<feature type="transmembrane region" description="Helical" evidence="1">
    <location>
        <begin position="45"/>
        <end position="65"/>
    </location>
</feature>
<sequence>MLPTRIKGSETYVKFVLFTYMLMALAGGLAIALGYSGFTTKTASWMYLFILIGGWSPTIVSYYVLKRDGQVSSLREWLRNLFDVKHSLKLYLLLPLFLLLHFGIRGFLSDVDIVMPWYYVMLLIPAMVIGGGLEEAGWRYILQPALEKRMSFIPATLVTSVIWAVWHLPLFFIVGTGQYGKSFLVFTFQIIGLSFALACIRKISNSVWLCVLFHSCSNALANVFIVKSSVMAAIITAVVMAVVSISIIMFDNNKRSNVQHPTRFL</sequence>
<dbReference type="GO" id="GO:0004175">
    <property type="term" value="F:endopeptidase activity"/>
    <property type="evidence" value="ECO:0007669"/>
    <property type="project" value="UniProtKB-ARBA"/>
</dbReference>
<feature type="domain" description="CAAX prenyl protease 2/Lysostaphin resistance protein A-like" evidence="2">
    <location>
        <begin position="117"/>
        <end position="219"/>
    </location>
</feature>
<feature type="transmembrane region" description="Helical" evidence="1">
    <location>
        <begin position="12"/>
        <end position="33"/>
    </location>
</feature>
<proteinExistence type="predicted"/>
<dbReference type="InterPro" id="IPR003675">
    <property type="entry name" value="Rce1/LyrA-like_dom"/>
</dbReference>
<keyword evidence="1" id="KW-1133">Transmembrane helix</keyword>
<evidence type="ECO:0000256" key="1">
    <source>
        <dbReference type="SAM" id="Phobius"/>
    </source>
</evidence>
<protein>
    <submittedName>
        <fullName evidence="3">Type II CAAX endopeptidase family protein</fullName>
    </submittedName>
</protein>
<evidence type="ECO:0000313" key="4">
    <source>
        <dbReference type="Proteomes" id="UP001250538"/>
    </source>
</evidence>
<evidence type="ECO:0000313" key="3">
    <source>
        <dbReference type="EMBL" id="MDT8976544.1"/>
    </source>
</evidence>
<keyword evidence="4" id="KW-1185">Reference proteome</keyword>
<feature type="transmembrane region" description="Helical" evidence="1">
    <location>
        <begin position="86"/>
        <end position="104"/>
    </location>
</feature>
<dbReference type="EMBL" id="JAVYAA010000002">
    <property type="protein sequence ID" value="MDT8976544.1"/>
    <property type="molecule type" value="Genomic_DNA"/>
</dbReference>
<keyword evidence="1" id="KW-0472">Membrane</keyword>
<feature type="transmembrane region" description="Helical" evidence="1">
    <location>
        <begin position="207"/>
        <end position="225"/>
    </location>
</feature>
<evidence type="ECO:0000259" key="2">
    <source>
        <dbReference type="Pfam" id="PF02517"/>
    </source>
</evidence>
<keyword evidence="1" id="KW-0812">Transmembrane</keyword>
<gene>
    <name evidence="3" type="ORF">RQP50_09855</name>
</gene>
<organism evidence="3 4">
    <name type="scientific">Paenibacillus suaedae</name>
    <dbReference type="NCBI Taxonomy" id="3077233"/>
    <lineage>
        <taxon>Bacteria</taxon>
        <taxon>Bacillati</taxon>
        <taxon>Bacillota</taxon>
        <taxon>Bacilli</taxon>
        <taxon>Bacillales</taxon>
        <taxon>Paenibacillaceae</taxon>
        <taxon>Paenibacillus</taxon>
    </lineage>
</organism>
<dbReference type="PANTHER" id="PTHR35797:SF1">
    <property type="entry name" value="PROTEASE"/>
    <property type="match status" value="1"/>
</dbReference>
<dbReference type="GO" id="GO:0080120">
    <property type="term" value="P:CAAX-box protein maturation"/>
    <property type="evidence" value="ECO:0007669"/>
    <property type="project" value="UniProtKB-ARBA"/>
</dbReference>
<feature type="transmembrane region" description="Helical" evidence="1">
    <location>
        <begin position="153"/>
        <end position="173"/>
    </location>
</feature>
<accession>A0AAJ2N8J1</accession>
<name>A0AAJ2N8J1_9BACL</name>
<dbReference type="InterPro" id="IPR042150">
    <property type="entry name" value="MmRce1-like"/>
</dbReference>
<dbReference type="RefSeq" id="WP_072728642.1">
    <property type="nucleotide sequence ID" value="NZ_JAVYAA010000002.1"/>
</dbReference>
<dbReference type="PANTHER" id="PTHR35797">
    <property type="entry name" value="PROTEASE-RELATED"/>
    <property type="match status" value="1"/>
</dbReference>
<feature type="transmembrane region" description="Helical" evidence="1">
    <location>
        <begin position="116"/>
        <end position="133"/>
    </location>
</feature>
<dbReference type="Pfam" id="PF02517">
    <property type="entry name" value="Rce1-like"/>
    <property type="match status" value="1"/>
</dbReference>
<dbReference type="Proteomes" id="UP001250538">
    <property type="component" value="Unassembled WGS sequence"/>
</dbReference>
<feature type="transmembrane region" description="Helical" evidence="1">
    <location>
        <begin position="179"/>
        <end position="200"/>
    </location>
</feature>